<keyword evidence="4" id="KW-0808">Transferase</keyword>
<keyword evidence="7 9" id="KW-0472">Membrane</keyword>
<dbReference type="PANTHER" id="PTHR48090">
    <property type="entry name" value="UNDECAPRENYL-PHOSPHATE 4-DEOXY-4-FORMAMIDO-L-ARABINOSE TRANSFERASE-RELATED"/>
    <property type="match status" value="1"/>
</dbReference>
<reference evidence="11" key="1">
    <citation type="submission" date="2019-10" db="EMBL/GenBank/DDBJ databases">
        <authorList>
            <person name="Ross D.E."/>
            <person name="Gulliver D."/>
        </authorList>
    </citation>
    <scope>NUCLEOTIDE SEQUENCE</scope>
    <source>
        <strain evidence="11">DER-2019</strain>
    </source>
</reference>
<evidence type="ECO:0000256" key="3">
    <source>
        <dbReference type="ARBA" id="ARBA00022676"/>
    </source>
</evidence>
<dbReference type="Proteomes" id="UP000616595">
    <property type="component" value="Unassembled WGS sequence"/>
</dbReference>
<evidence type="ECO:0000313" key="11">
    <source>
        <dbReference type="EMBL" id="MBC3889391.1"/>
    </source>
</evidence>
<name>A0A923I0F1_9FIRM</name>
<keyword evidence="6 9" id="KW-1133">Transmembrane helix</keyword>
<keyword evidence="12" id="KW-1185">Reference proteome</keyword>
<dbReference type="OrthoDB" id="9807778at2"/>
<feature type="transmembrane region" description="Helical" evidence="9">
    <location>
        <begin position="249"/>
        <end position="267"/>
    </location>
</feature>
<keyword evidence="3" id="KW-0328">Glycosyltransferase</keyword>
<dbReference type="CDD" id="cd04187">
    <property type="entry name" value="DPM1_like_bac"/>
    <property type="match status" value="1"/>
</dbReference>
<evidence type="ECO:0000259" key="10">
    <source>
        <dbReference type="Pfam" id="PF00535"/>
    </source>
</evidence>
<evidence type="ECO:0000256" key="7">
    <source>
        <dbReference type="ARBA" id="ARBA00023136"/>
    </source>
</evidence>
<dbReference type="AlphaFoldDB" id="A0A923I0F1"/>
<dbReference type="RefSeq" id="WP_148567124.1">
    <property type="nucleotide sequence ID" value="NZ_RXYA01000007.1"/>
</dbReference>
<dbReference type="Gene3D" id="3.90.550.10">
    <property type="entry name" value="Spore Coat Polysaccharide Biosynthesis Protein SpsA, Chain A"/>
    <property type="match status" value="1"/>
</dbReference>
<evidence type="ECO:0000256" key="2">
    <source>
        <dbReference type="ARBA" id="ARBA00022475"/>
    </source>
</evidence>
<dbReference type="FunFam" id="3.90.550.10:FF:000079">
    <property type="entry name" value="Probable glycosyl transferase"/>
    <property type="match status" value="1"/>
</dbReference>
<gene>
    <name evidence="11" type="ORF">GH810_13835</name>
</gene>
<feature type="domain" description="Glycosyltransferase 2-like" evidence="10">
    <location>
        <begin position="25"/>
        <end position="187"/>
    </location>
</feature>
<evidence type="ECO:0000256" key="5">
    <source>
        <dbReference type="ARBA" id="ARBA00022692"/>
    </source>
</evidence>
<dbReference type="SUPFAM" id="SSF53448">
    <property type="entry name" value="Nucleotide-diphospho-sugar transferases"/>
    <property type="match status" value="1"/>
</dbReference>
<evidence type="ECO:0000256" key="1">
    <source>
        <dbReference type="ARBA" id="ARBA00004651"/>
    </source>
</evidence>
<evidence type="ECO:0000256" key="6">
    <source>
        <dbReference type="ARBA" id="ARBA00022989"/>
    </source>
</evidence>
<comment type="caution">
    <text evidence="11">The sequence shown here is derived from an EMBL/GenBank/DDBJ whole genome shotgun (WGS) entry which is preliminary data.</text>
</comment>
<dbReference type="InterPro" id="IPR050256">
    <property type="entry name" value="Glycosyltransferase_2"/>
</dbReference>
<dbReference type="GO" id="GO:0016757">
    <property type="term" value="F:glycosyltransferase activity"/>
    <property type="evidence" value="ECO:0007669"/>
    <property type="project" value="UniProtKB-KW"/>
</dbReference>
<protein>
    <submittedName>
        <fullName evidence="11">Glycosyltransferase</fullName>
    </submittedName>
</protein>
<feature type="transmembrane region" description="Helical" evidence="9">
    <location>
        <begin position="279"/>
        <end position="308"/>
    </location>
</feature>
<comment type="similarity">
    <text evidence="8">Belongs to the glycosyltransferase 2 family. GtrB subfamily.</text>
</comment>
<dbReference type="GO" id="GO:0005886">
    <property type="term" value="C:plasma membrane"/>
    <property type="evidence" value="ECO:0007669"/>
    <property type="project" value="UniProtKB-SubCell"/>
</dbReference>
<comment type="subcellular location">
    <subcellularLocation>
        <location evidence="1">Cell membrane</location>
        <topology evidence="1">Multi-pass membrane protein</topology>
    </subcellularLocation>
</comment>
<organism evidence="11 12">
    <name type="scientific">Acetobacterium paludosum</name>
    <dbReference type="NCBI Taxonomy" id="52693"/>
    <lineage>
        <taxon>Bacteria</taxon>
        <taxon>Bacillati</taxon>
        <taxon>Bacillota</taxon>
        <taxon>Clostridia</taxon>
        <taxon>Eubacteriales</taxon>
        <taxon>Eubacteriaceae</taxon>
        <taxon>Acetobacterium</taxon>
    </lineage>
</organism>
<evidence type="ECO:0000313" key="12">
    <source>
        <dbReference type="Proteomes" id="UP000616595"/>
    </source>
</evidence>
<accession>A0A923I0F1</accession>
<reference evidence="11" key="2">
    <citation type="submission" date="2020-10" db="EMBL/GenBank/DDBJ databases">
        <title>Comparative genomics of the Acetobacterium genus.</title>
        <authorList>
            <person name="Marshall C."/>
            <person name="May H."/>
            <person name="Norman S."/>
        </authorList>
    </citation>
    <scope>NUCLEOTIDE SEQUENCE</scope>
    <source>
        <strain evidence="11">DER-2019</strain>
    </source>
</reference>
<keyword evidence="2" id="KW-1003">Cell membrane</keyword>
<keyword evidence="5 9" id="KW-0812">Transmembrane</keyword>
<dbReference type="InterPro" id="IPR001173">
    <property type="entry name" value="Glyco_trans_2-like"/>
</dbReference>
<evidence type="ECO:0000256" key="8">
    <source>
        <dbReference type="ARBA" id="ARBA00038152"/>
    </source>
</evidence>
<evidence type="ECO:0000256" key="9">
    <source>
        <dbReference type="SAM" id="Phobius"/>
    </source>
</evidence>
<evidence type="ECO:0000256" key="4">
    <source>
        <dbReference type="ARBA" id="ARBA00022679"/>
    </source>
</evidence>
<dbReference type="PANTHER" id="PTHR48090:SF1">
    <property type="entry name" value="PROPHAGE BACTOPRENOL GLUCOSYL TRANSFERASE HOMOLOG"/>
    <property type="match status" value="1"/>
</dbReference>
<proteinExistence type="inferred from homology"/>
<dbReference type="EMBL" id="WJBD01000018">
    <property type="protein sequence ID" value="MBC3889391.1"/>
    <property type="molecule type" value="Genomic_DNA"/>
</dbReference>
<dbReference type="InterPro" id="IPR029044">
    <property type="entry name" value="Nucleotide-diphossugar_trans"/>
</dbReference>
<sequence>MIYVVADDRNDQIDNDDVKNQVIYSIVVPLFNEELVITESYNRLKAIMDSTNENYEIVFVNDGCKDKTESIVREICDRDENIKLVNFSRNFGHQPAITAGMVEACGEAVVVIDADLQDPPEIIPAMIKKWREGFDVVYGKRTKREGETFFKKLTSKVFYRTFNKLTNIDIPCDTGDFRLIDRKVCDKLNTLPEKNRYVRGLISWLGFKQTSVEFVRQERFAGKTKYPLKKMIKLALDGITSFSYKPMTFFGYFGGALFLIGFISFVVDLMRDELGNLGVMSLSLFLIIMMMMFGITFIAIGIMGQYIYRILDESKNRPNYIISDVIHYNKKNSKDK</sequence>
<dbReference type="Pfam" id="PF00535">
    <property type="entry name" value="Glycos_transf_2"/>
    <property type="match status" value="1"/>
</dbReference>